<feature type="modified residue" description="4-aspartylphosphate" evidence="2">
    <location>
        <position position="62"/>
    </location>
</feature>
<dbReference type="Pfam" id="PF00072">
    <property type="entry name" value="Response_reg"/>
    <property type="match status" value="1"/>
</dbReference>
<dbReference type="InterPro" id="IPR050595">
    <property type="entry name" value="Bact_response_regulator"/>
</dbReference>
<keyword evidence="1 2" id="KW-0597">Phosphoprotein</keyword>
<dbReference type="Proteomes" id="UP000319931">
    <property type="component" value="Unassembled WGS sequence"/>
</dbReference>
<evidence type="ECO:0000256" key="2">
    <source>
        <dbReference type="PROSITE-ProRule" id="PRU00169"/>
    </source>
</evidence>
<evidence type="ECO:0000313" key="4">
    <source>
        <dbReference type="EMBL" id="TPG56542.1"/>
    </source>
</evidence>
<accession>A0A502G4R4</accession>
<dbReference type="PANTHER" id="PTHR44591">
    <property type="entry name" value="STRESS RESPONSE REGULATOR PROTEIN 1"/>
    <property type="match status" value="1"/>
</dbReference>
<dbReference type="EMBL" id="RCZC01000001">
    <property type="protein sequence ID" value="TPG56542.1"/>
    <property type="molecule type" value="Genomic_DNA"/>
</dbReference>
<name>A0A502G4R4_9SPHN</name>
<reference evidence="4 5" key="1">
    <citation type="journal article" date="2019" name="Environ. Microbiol.">
        <title>Species interactions and distinct microbial communities in high Arctic permafrost affected cryosols are associated with the CH4 and CO2 gas fluxes.</title>
        <authorList>
            <person name="Altshuler I."/>
            <person name="Hamel J."/>
            <person name="Turney S."/>
            <person name="Magnuson E."/>
            <person name="Levesque R."/>
            <person name="Greer C."/>
            <person name="Whyte L.G."/>
        </authorList>
    </citation>
    <scope>NUCLEOTIDE SEQUENCE [LARGE SCALE GENOMIC DNA]</scope>
    <source>
        <strain evidence="4 5">E6.1</strain>
    </source>
</reference>
<comment type="caution">
    <text evidence="4">The sequence shown here is derived from an EMBL/GenBank/DDBJ whole genome shotgun (WGS) entry which is preliminary data.</text>
</comment>
<feature type="domain" description="Response regulatory" evidence="3">
    <location>
        <begin position="13"/>
        <end position="127"/>
    </location>
</feature>
<organism evidence="4 5">
    <name type="scientific">Sphingomonas glacialis</name>
    <dbReference type="NCBI Taxonomy" id="658225"/>
    <lineage>
        <taxon>Bacteria</taxon>
        <taxon>Pseudomonadati</taxon>
        <taxon>Pseudomonadota</taxon>
        <taxon>Alphaproteobacteria</taxon>
        <taxon>Sphingomonadales</taxon>
        <taxon>Sphingomonadaceae</taxon>
        <taxon>Sphingomonas</taxon>
    </lineage>
</organism>
<gene>
    <name evidence="4" type="ORF">EAH76_03135</name>
</gene>
<evidence type="ECO:0000256" key="1">
    <source>
        <dbReference type="ARBA" id="ARBA00022553"/>
    </source>
</evidence>
<dbReference type="AlphaFoldDB" id="A0A502G4R4"/>
<proteinExistence type="predicted"/>
<dbReference type="OrthoDB" id="9782655at2"/>
<dbReference type="PANTHER" id="PTHR44591:SF25">
    <property type="entry name" value="CHEMOTAXIS TWO-COMPONENT RESPONSE REGULATOR"/>
    <property type="match status" value="1"/>
</dbReference>
<evidence type="ECO:0000313" key="5">
    <source>
        <dbReference type="Proteomes" id="UP000319931"/>
    </source>
</evidence>
<dbReference type="GO" id="GO:0000160">
    <property type="term" value="P:phosphorelay signal transduction system"/>
    <property type="evidence" value="ECO:0007669"/>
    <property type="project" value="InterPro"/>
</dbReference>
<protein>
    <submittedName>
        <fullName evidence="4">Response regulator</fullName>
    </submittedName>
</protein>
<dbReference type="SUPFAM" id="SSF52172">
    <property type="entry name" value="CheY-like"/>
    <property type="match status" value="1"/>
</dbReference>
<dbReference type="InterPro" id="IPR001789">
    <property type="entry name" value="Sig_transdc_resp-reg_receiver"/>
</dbReference>
<dbReference type="InterPro" id="IPR011006">
    <property type="entry name" value="CheY-like_superfamily"/>
</dbReference>
<sequence>MAPVTRPLHSPSHVAVIDDDLSVRRSLMSLVRSLGHVVAGYQSADGFLAEDGLQQCDCIVTDIQMLGSDGIALKREVVRRGSSIPVIMLTARDDLALHARAKASGAFAVLRKPFDVNQFIDLLERALEVHFPAS</sequence>
<dbReference type="SMART" id="SM00448">
    <property type="entry name" value="REC"/>
    <property type="match status" value="1"/>
</dbReference>
<dbReference type="PROSITE" id="PS50110">
    <property type="entry name" value="RESPONSE_REGULATORY"/>
    <property type="match status" value="1"/>
</dbReference>
<keyword evidence="5" id="KW-1185">Reference proteome</keyword>
<evidence type="ECO:0000259" key="3">
    <source>
        <dbReference type="PROSITE" id="PS50110"/>
    </source>
</evidence>
<dbReference type="Gene3D" id="3.40.50.2300">
    <property type="match status" value="1"/>
</dbReference>